<evidence type="ECO:0000313" key="5">
    <source>
        <dbReference type="EMBL" id="PCD77754.1"/>
    </source>
</evidence>
<evidence type="ECO:0008006" key="7">
    <source>
        <dbReference type="Google" id="ProtNLM"/>
    </source>
</evidence>
<dbReference type="InterPro" id="IPR018705">
    <property type="entry name" value="DUF2134_membrane"/>
</dbReference>
<feature type="domain" description="DUF7867" evidence="4">
    <location>
        <begin position="177"/>
        <end position="435"/>
    </location>
</feature>
<evidence type="ECO:0000256" key="1">
    <source>
        <dbReference type="SAM" id="Phobius"/>
    </source>
</evidence>
<dbReference type="Pfam" id="PF13400">
    <property type="entry name" value="Tad"/>
    <property type="match status" value="1"/>
</dbReference>
<dbReference type="RefSeq" id="WP_096429761.1">
    <property type="nucleotide sequence ID" value="NZ_NTJD01000001.1"/>
</dbReference>
<reference evidence="5 6" key="1">
    <citation type="submission" date="2017-09" db="EMBL/GenBank/DDBJ databases">
        <title>A multilocus sequence analysis scheme for characterization of bacteria in the genus Thioclava.</title>
        <authorList>
            <person name="Liu Y."/>
            <person name="Shao Z."/>
        </authorList>
    </citation>
    <scope>NUCLEOTIDE SEQUENCE [LARGE SCALE GENOMIC DNA]</scope>
    <source>
        <strain evidence="5 6">CAU 1312</strain>
    </source>
</reference>
<evidence type="ECO:0000259" key="3">
    <source>
        <dbReference type="Pfam" id="PF13400"/>
    </source>
</evidence>
<keyword evidence="1" id="KW-0812">Transmembrane</keyword>
<dbReference type="EMBL" id="NTJD01000001">
    <property type="protein sequence ID" value="PCD77754.1"/>
    <property type="molecule type" value="Genomic_DNA"/>
</dbReference>
<dbReference type="Pfam" id="PF09977">
    <property type="entry name" value="Tad_C"/>
    <property type="match status" value="1"/>
</dbReference>
<dbReference type="Proteomes" id="UP000243507">
    <property type="component" value="Unassembled WGS sequence"/>
</dbReference>
<keyword evidence="1" id="KW-1133">Transmembrane helix</keyword>
<dbReference type="Pfam" id="PF25269">
    <property type="entry name" value="DUF7867"/>
    <property type="match status" value="1"/>
</dbReference>
<feature type="transmembrane region" description="Helical" evidence="1">
    <location>
        <begin position="21"/>
        <end position="40"/>
    </location>
</feature>
<evidence type="ECO:0000259" key="4">
    <source>
        <dbReference type="Pfam" id="PF25269"/>
    </source>
</evidence>
<accession>A0A2A4CUJ3</accession>
<feature type="domain" description="DUF2134" evidence="2">
    <location>
        <begin position="75"/>
        <end position="155"/>
    </location>
</feature>
<protein>
    <recommendedName>
        <fullName evidence="7">Flp pilus-assembly TadG-like N-terminal domain-containing protein</fullName>
    </recommendedName>
</protein>
<gene>
    <name evidence="5" type="ORF">CLN94_00040</name>
</gene>
<sequence>MIRKHLSTKLDRLLHEETGSITIWSLFNLILLCTFAGLAIDVNNAVQSRTQLQGAADAAGHAALYYRLRNPEDFAIQKAQEVAAQNMPTSIFGNIIATTDVEFGDWDSVDRTFTVDSGNRTAVRVTARRVASRANAVRTFLLRFMGMSELDINTVSVWDAEDGFCPPRSPDKKRGEGFFAMGMVDMQTANSFYDGFCVHSEDYVKVSQDNYFEEGVIVSMPDQYDLQLPASGMEKNDGLPEALRSMNYNLESFFNGLPDLISEYNDPTSEAMPDFITDTSAVNEVNLQNPAAKLVQSMLLEGAVNRVNCKGSNLTIDQDAVLHDVVIITDCNIKFMMGAALENVTLITTSTDDKSIDGPQGVRLGANDYCSTGEDGVTVITMGGASFAAEFQGYGVNMIAKSNLNLAAAADGLAGVNFMSGGEIDITALSDFGFCANGPPQDFIIPVIRMVM</sequence>
<dbReference type="InterPro" id="IPR028087">
    <property type="entry name" value="Tad_N"/>
</dbReference>
<dbReference type="OrthoDB" id="7863619at2"/>
<feature type="domain" description="Putative Flp pilus-assembly TadG-like N-terminal" evidence="3">
    <location>
        <begin position="19"/>
        <end position="63"/>
    </location>
</feature>
<keyword evidence="1" id="KW-0472">Membrane</keyword>
<keyword evidence="6" id="KW-1185">Reference proteome</keyword>
<evidence type="ECO:0000259" key="2">
    <source>
        <dbReference type="Pfam" id="PF09977"/>
    </source>
</evidence>
<proteinExistence type="predicted"/>
<evidence type="ECO:0000313" key="6">
    <source>
        <dbReference type="Proteomes" id="UP000243507"/>
    </source>
</evidence>
<organism evidence="5 6">
    <name type="scientific">Pseudothioclava arenosa</name>
    <dbReference type="NCBI Taxonomy" id="1795308"/>
    <lineage>
        <taxon>Bacteria</taxon>
        <taxon>Pseudomonadati</taxon>
        <taxon>Pseudomonadota</taxon>
        <taxon>Alphaproteobacteria</taxon>
        <taxon>Rhodobacterales</taxon>
        <taxon>Paracoccaceae</taxon>
        <taxon>Pseudothioclava</taxon>
    </lineage>
</organism>
<dbReference type="InterPro" id="IPR057189">
    <property type="entry name" value="DUF7867"/>
</dbReference>
<dbReference type="AlphaFoldDB" id="A0A2A4CUJ3"/>
<comment type="caution">
    <text evidence="5">The sequence shown here is derived from an EMBL/GenBank/DDBJ whole genome shotgun (WGS) entry which is preliminary data.</text>
</comment>
<name>A0A2A4CUJ3_9RHOB</name>